<sequence length="70" mass="8152">MMFDLLILYFVIGLILTLTPLAFMSRQEHRDRWKSFTEVVGNDKDAFVAMHLFAITAWPLILLIKLGKKL</sequence>
<keyword evidence="1" id="KW-0812">Transmembrane</keyword>
<reference evidence="2 3" key="1">
    <citation type="submission" date="2019-03" db="EMBL/GenBank/DDBJ databases">
        <authorList>
            <person name="Douthitt C."/>
            <person name="D'Elia T."/>
            <person name="Bockoras C."/>
            <person name="Boss C."/>
            <person name="Clemons M."/>
            <person name="Green W."/>
            <person name="Harel H."/>
            <person name="Larralde J."/>
            <person name="Lopez M."/>
            <person name="Magana D."/>
            <person name="Miguel M."/>
            <person name="Muschweck L."/>
            <person name="Olivos K."/>
            <person name="Racette D."/>
            <person name="Reynolds M."/>
            <person name="Ru Y."/>
            <person name="Santana M."/>
            <person name="Simon R."/>
            <person name="Smotrilla K."/>
            <person name="Sufficool B."/>
            <person name="Tamayo B."/>
            <person name="Tirado E."/>
            <person name="Vajanyi M."/>
            <person name="Weger M."/>
            <person name="Wehr A."/>
            <person name="Whitaker K."/>
            <person name="Garlena R.A."/>
            <person name="Russell D.A."/>
            <person name="Pope W.H."/>
            <person name="Jacobs-Sera D."/>
            <person name="Hatfull G.F."/>
        </authorList>
    </citation>
    <scope>NUCLEOTIDE SEQUENCE [LARGE SCALE GENOMIC DNA]</scope>
</reference>
<keyword evidence="3" id="KW-1185">Reference proteome</keyword>
<evidence type="ECO:0000313" key="2">
    <source>
        <dbReference type="EMBL" id="QBZ72811.1"/>
    </source>
</evidence>
<dbReference type="GeneID" id="55013059"/>
<accession>A0A4D6E2S4</accession>
<gene>
    <name evidence="2" type="primary">223</name>
    <name evidence="2" type="ORF">SEA_GODONK_223</name>
</gene>
<proteinExistence type="predicted"/>
<evidence type="ECO:0000256" key="1">
    <source>
        <dbReference type="SAM" id="Phobius"/>
    </source>
</evidence>
<keyword evidence="1" id="KW-1133">Transmembrane helix</keyword>
<name>A0A4D6E2S4_9CAUD</name>
<dbReference type="RefSeq" id="YP_009821576.1">
    <property type="nucleotide sequence ID" value="NC_048176.1"/>
</dbReference>
<keyword evidence="1" id="KW-0472">Membrane</keyword>
<organism evidence="2 3">
    <name type="scientific">Gordonia phage GodonK</name>
    <dbReference type="NCBI Taxonomy" id="2562192"/>
    <lineage>
        <taxon>Viruses</taxon>
        <taxon>Duplodnaviria</taxon>
        <taxon>Heunggongvirae</taxon>
        <taxon>Uroviricota</taxon>
        <taxon>Caudoviricetes</taxon>
        <taxon>Godonkavirus</taxon>
        <taxon>Godonkavirus godonK</taxon>
    </lineage>
</organism>
<protein>
    <submittedName>
        <fullName evidence="2">Uncharacterized protein</fullName>
    </submittedName>
</protein>
<evidence type="ECO:0000313" key="3">
    <source>
        <dbReference type="Proteomes" id="UP000297070"/>
    </source>
</evidence>
<dbReference type="KEGG" id="vg:55013059"/>
<dbReference type="EMBL" id="MK620899">
    <property type="protein sequence ID" value="QBZ72811.1"/>
    <property type="molecule type" value="Genomic_DNA"/>
</dbReference>
<feature type="transmembrane region" description="Helical" evidence="1">
    <location>
        <begin position="46"/>
        <end position="64"/>
    </location>
</feature>
<feature type="transmembrane region" description="Helical" evidence="1">
    <location>
        <begin position="6"/>
        <end position="25"/>
    </location>
</feature>
<dbReference type="Proteomes" id="UP000297070">
    <property type="component" value="Segment"/>
</dbReference>